<dbReference type="Proteomes" id="UP000295633">
    <property type="component" value="Unassembled WGS sequence"/>
</dbReference>
<proteinExistence type="predicted"/>
<sequence length="59" mass="6465">MFSYTAIGNASDIAAHLDRFQELAGANELITVHQAPTHEQRLLSLAVTSEWTHSARVST</sequence>
<dbReference type="RefSeq" id="WP_133398485.1">
    <property type="nucleotide sequence ID" value="NZ_SMZX01000001.1"/>
</dbReference>
<evidence type="ECO:0000313" key="2">
    <source>
        <dbReference type="Proteomes" id="UP000295633"/>
    </source>
</evidence>
<dbReference type="AlphaFoldDB" id="A0A4R5YJV2"/>
<comment type="caution">
    <text evidence="1">The sequence shown here is derived from an EMBL/GenBank/DDBJ whole genome shotgun (WGS) entry which is preliminary data.</text>
</comment>
<protein>
    <submittedName>
        <fullName evidence="1">Uncharacterized protein</fullName>
    </submittedName>
</protein>
<gene>
    <name evidence="1" type="ORF">E2R54_01935</name>
</gene>
<reference evidence="1 2" key="1">
    <citation type="submission" date="2019-03" db="EMBL/GenBank/DDBJ databases">
        <title>Genome Sequencing and Assembly of Various Microbes Isolated from Partially Reclaimed Soil and Acid Mine Drainage (AMD) Site.</title>
        <authorList>
            <person name="Steinbock B."/>
            <person name="Bechtold R."/>
            <person name="Sevigny J.L."/>
            <person name="Thomas D."/>
            <person name="Cuthill L.R."/>
            <person name="Aveiro Johannsen E.J."/>
            <person name="Thomas K."/>
            <person name="Ghosh A."/>
        </authorList>
    </citation>
    <scope>NUCLEOTIDE SEQUENCE [LARGE SCALE GENOMIC DNA]</scope>
    <source>
        <strain evidence="1 2">F-B2</strain>
    </source>
</reference>
<organism evidence="1 2">
    <name type="scientific">Microbacterium oleivorans</name>
    <dbReference type="NCBI Taxonomy" id="273677"/>
    <lineage>
        <taxon>Bacteria</taxon>
        <taxon>Bacillati</taxon>
        <taxon>Actinomycetota</taxon>
        <taxon>Actinomycetes</taxon>
        <taxon>Micrococcales</taxon>
        <taxon>Microbacteriaceae</taxon>
        <taxon>Microbacterium</taxon>
    </lineage>
</organism>
<dbReference type="EMBL" id="SMZX01000001">
    <property type="protein sequence ID" value="TDL45249.1"/>
    <property type="molecule type" value="Genomic_DNA"/>
</dbReference>
<evidence type="ECO:0000313" key="1">
    <source>
        <dbReference type="EMBL" id="TDL45249.1"/>
    </source>
</evidence>
<name>A0A4R5YJV2_9MICO</name>
<accession>A0A4R5YJV2</accession>